<proteinExistence type="predicted"/>
<reference evidence="2" key="1">
    <citation type="journal article" date="2019" name="Int. J. Syst. Evol. Microbiol.">
        <title>The Global Catalogue of Microorganisms (GCM) 10K type strain sequencing project: providing services to taxonomists for standard genome sequencing and annotation.</title>
        <authorList>
            <consortium name="The Broad Institute Genomics Platform"/>
            <consortium name="The Broad Institute Genome Sequencing Center for Infectious Disease"/>
            <person name="Wu L."/>
            <person name="Ma J."/>
        </authorList>
    </citation>
    <scope>NUCLEOTIDE SEQUENCE [LARGE SCALE GENOMIC DNA]</scope>
    <source>
        <strain evidence="2">CGMCC 4.7682</strain>
    </source>
</reference>
<dbReference type="RefSeq" id="WP_354735005.1">
    <property type="nucleotide sequence ID" value="NZ_JBHMAY010000007.1"/>
</dbReference>
<keyword evidence="2" id="KW-1185">Reference proteome</keyword>
<organism evidence="1 2">
    <name type="scientific">Amycolatopsis halotolerans</name>
    <dbReference type="NCBI Taxonomy" id="330083"/>
    <lineage>
        <taxon>Bacteria</taxon>
        <taxon>Bacillati</taxon>
        <taxon>Actinomycetota</taxon>
        <taxon>Actinomycetes</taxon>
        <taxon>Pseudonocardiales</taxon>
        <taxon>Pseudonocardiaceae</taxon>
        <taxon>Amycolatopsis</taxon>
    </lineage>
</organism>
<protein>
    <submittedName>
        <fullName evidence="1">Uncharacterized protein</fullName>
    </submittedName>
</protein>
<gene>
    <name evidence="1" type="ORF">ACFORO_10755</name>
</gene>
<evidence type="ECO:0000313" key="2">
    <source>
        <dbReference type="Proteomes" id="UP001595764"/>
    </source>
</evidence>
<accession>A0ABV7QE68</accession>
<dbReference type="Proteomes" id="UP001595764">
    <property type="component" value="Unassembled WGS sequence"/>
</dbReference>
<name>A0ABV7QE68_9PSEU</name>
<comment type="caution">
    <text evidence="1">The sequence shown here is derived from an EMBL/GenBank/DDBJ whole genome shotgun (WGS) entry which is preliminary data.</text>
</comment>
<evidence type="ECO:0000313" key="1">
    <source>
        <dbReference type="EMBL" id="MFC3510643.1"/>
    </source>
</evidence>
<dbReference type="EMBL" id="JBHRWI010000015">
    <property type="protein sequence ID" value="MFC3510643.1"/>
    <property type="molecule type" value="Genomic_DNA"/>
</dbReference>
<sequence>MTDQILMYFDQVQSQAQEIFKATGQDSTSFGDVYQRAKDAFSSVLTDGNGHEMDAAMGQKFKLDNEYNDKAHAMGRATSNSVDRSQHCVQSCAATWQV</sequence>